<feature type="transmembrane region" description="Helical" evidence="2">
    <location>
        <begin position="202"/>
        <end position="229"/>
    </location>
</feature>
<evidence type="ECO:0000256" key="1">
    <source>
        <dbReference type="ARBA" id="ARBA00022737"/>
    </source>
</evidence>
<dbReference type="EMBL" id="PSQE01000007">
    <property type="protein sequence ID" value="RHN44814.1"/>
    <property type="molecule type" value="Genomic_DNA"/>
</dbReference>
<organism evidence="4">
    <name type="scientific">Medicago truncatula</name>
    <name type="common">Barrel medic</name>
    <name type="synonym">Medicago tribuloides</name>
    <dbReference type="NCBI Taxonomy" id="3880"/>
    <lineage>
        <taxon>Eukaryota</taxon>
        <taxon>Viridiplantae</taxon>
        <taxon>Streptophyta</taxon>
        <taxon>Embryophyta</taxon>
        <taxon>Tracheophyta</taxon>
        <taxon>Spermatophyta</taxon>
        <taxon>Magnoliopsida</taxon>
        <taxon>eudicotyledons</taxon>
        <taxon>Gunneridae</taxon>
        <taxon>Pentapetalae</taxon>
        <taxon>rosids</taxon>
        <taxon>fabids</taxon>
        <taxon>Fabales</taxon>
        <taxon>Fabaceae</taxon>
        <taxon>Papilionoideae</taxon>
        <taxon>50 kb inversion clade</taxon>
        <taxon>NPAAA clade</taxon>
        <taxon>Hologalegina</taxon>
        <taxon>IRL clade</taxon>
        <taxon>Trifolieae</taxon>
        <taxon>Medicago</taxon>
    </lineage>
</organism>
<dbReference type="PANTHER" id="PTHR46477">
    <property type="entry name" value="CYSTEINE/HISTIDINE-RICH C1 DOMAIN FAMILY PROTEIN"/>
    <property type="match status" value="1"/>
</dbReference>
<keyword evidence="8" id="KW-1185">Reference proteome</keyword>
<keyword evidence="2" id="KW-1133">Transmembrane helix</keyword>
<evidence type="ECO:0000256" key="2">
    <source>
        <dbReference type="SAM" id="Phobius"/>
    </source>
</evidence>
<reference evidence="4" key="1">
    <citation type="submission" date="2006-02" db="EMBL/GenBank/DDBJ databases">
        <authorList>
            <person name="Town C.D."/>
        </authorList>
    </citation>
    <scope>NUCLEOTIDE SEQUENCE</scope>
</reference>
<dbReference type="EMBL" id="AC174467">
    <property type="protein sequence ID" value="ABN09130.1"/>
    <property type="molecule type" value="Genomic_DNA"/>
</dbReference>
<evidence type="ECO:0000259" key="3">
    <source>
        <dbReference type="Pfam" id="PF03107"/>
    </source>
</evidence>
<dbReference type="EnsemblPlants" id="AES78147">
    <property type="protein sequence ID" value="AES78147"/>
    <property type="gene ID" value="MTR_7g025130"/>
</dbReference>
<reference evidence="7" key="5">
    <citation type="submission" date="2015-04" db="UniProtKB">
        <authorList>
            <consortium name="EnsemblPlants"/>
        </authorList>
    </citation>
    <scope>IDENTIFICATION</scope>
    <source>
        <strain evidence="7">cv. Jemalong A17</strain>
    </source>
</reference>
<dbReference type="Pfam" id="PF03107">
    <property type="entry name" value="C1_2"/>
    <property type="match status" value="1"/>
</dbReference>
<reference evidence="5 8" key="4">
    <citation type="journal article" date="2014" name="BMC Genomics">
        <title>An improved genome release (version Mt4.0) for the model legume Medicago truncatula.</title>
        <authorList>
            <person name="Tang H."/>
            <person name="Krishnakumar V."/>
            <person name="Bidwell S."/>
            <person name="Rosen B."/>
            <person name="Chan A."/>
            <person name="Zhou S."/>
            <person name="Gentzbittel L."/>
            <person name="Childs K.L."/>
            <person name="Yandell M."/>
            <person name="Gundlach H."/>
            <person name="Mayer K.F."/>
            <person name="Schwartz D.C."/>
            <person name="Town C.D."/>
        </authorList>
    </citation>
    <scope>GENOME REANNOTATION</scope>
    <source>
        <strain evidence="7 8">cv. Jemalong A17</strain>
    </source>
</reference>
<keyword evidence="2" id="KW-0812">Transmembrane</keyword>
<dbReference type="Gramene" id="rna38979">
    <property type="protein sequence ID" value="RHN44814.1"/>
    <property type="gene ID" value="gene38979"/>
</dbReference>
<proteinExistence type="predicted"/>
<name>A2Q6B0_MEDTR</name>
<dbReference type="EMBL" id="CM001223">
    <property type="protein sequence ID" value="AES78147.1"/>
    <property type="molecule type" value="Genomic_DNA"/>
</dbReference>
<dbReference type="OrthoDB" id="1480693at2759"/>
<dbReference type="eggNOG" id="ENOG502QUAU">
    <property type="taxonomic scope" value="Eukaryota"/>
</dbReference>
<dbReference type="SUPFAM" id="SSF57889">
    <property type="entry name" value="Cysteine-rich domain"/>
    <property type="match status" value="1"/>
</dbReference>
<evidence type="ECO:0000313" key="8">
    <source>
        <dbReference type="Proteomes" id="UP000002051"/>
    </source>
</evidence>
<accession>A2Q6B0</accession>
<feature type="domain" description="DC1" evidence="3">
    <location>
        <begin position="3"/>
        <end position="46"/>
    </location>
</feature>
<evidence type="ECO:0000313" key="4">
    <source>
        <dbReference type="EMBL" id="ABN09130.1"/>
    </source>
</evidence>
<dbReference type="InterPro" id="IPR046349">
    <property type="entry name" value="C1-like_sf"/>
</dbReference>
<keyword evidence="2" id="KW-0472">Membrane</keyword>
<dbReference type="Proteomes" id="UP000002051">
    <property type="component" value="Unassembled WGS sequence"/>
</dbReference>
<sequence>MDHEHSLKRKPPGEPYTCSGCKELGFGSSYHCENKNCSYVLHGECAYPDPHARHPFFRKSCFDFLRKPPGYKRRYCNACGGDVLGFVYHCSKTGYDLHPCCLKLQDSISDGDVKLQLYRKSRSKCVKCKHKHVVGNIQGWSYYDGNSSYHVSCFKALILDNWRRGCFSQGHRSTTNLATTSGGATTQLTIVGRRSGRIRSMVAKMAVVAFKLIFSAIFGNPISFFTTILEVIASN</sequence>
<dbReference type="Proteomes" id="UP000265566">
    <property type="component" value="Chromosome 7"/>
</dbReference>
<gene>
    <name evidence="5" type="ordered locus">MTR_7g025130</name>
    <name evidence="4" type="ORF">MtrDRAFT_AC174467g17v1</name>
    <name evidence="6" type="ORF">MtrunA17_Chr7g0223501</name>
</gene>
<dbReference type="STRING" id="3880.A2Q6B0"/>
<dbReference type="PaxDb" id="3880-AES78147"/>
<dbReference type="OMA" id="CMKEMAR"/>
<dbReference type="PANTHER" id="PTHR46477:SF15">
    <property type="entry name" value="CYSTEINE_HISTIDINE-RICH C1 DOMAIN PROTEIN"/>
    <property type="match status" value="1"/>
</dbReference>
<protein>
    <submittedName>
        <fullName evidence="5">Cysteine/histidine-rich C1 domain protein</fullName>
    </submittedName>
    <submittedName>
        <fullName evidence="4">DC1; C1-like</fullName>
    </submittedName>
</protein>
<evidence type="ECO:0000313" key="6">
    <source>
        <dbReference type="EMBL" id="RHN44814.1"/>
    </source>
</evidence>
<dbReference type="HOGENOM" id="CLU_056082_1_0_1"/>
<evidence type="ECO:0000313" key="7">
    <source>
        <dbReference type="EnsemblPlants" id="AES78147"/>
    </source>
</evidence>
<reference evidence="6" key="6">
    <citation type="journal article" date="2018" name="Nat. Plants">
        <title>Whole-genome landscape of Medicago truncatula symbiotic genes.</title>
        <authorList>
            <person name="Pecrix Y."/>
            <person name="Gamas P."/>
            <person name="Carrere S."/>
        </authorList>
    </citation>
    <scope>NUCLEOTIDE SEQUENCE</scope>
    <source>
        <tissue evidence="6">Leaves</tissue>
    </source>
</reference>
<reference evidence="5 8" key="3">
    <citation type="journal article" date="2011" name="Nature">
        <title>The Medicago genome provides insight into the evolution of rhizobial symbioses.</title>
        <authorList>
            <person name="Young N.D."/>
            <person name="Debelle F."/>
            <person name="Oldroyd G.E."/>
            <person name="Geurts R."/>
            <person name="Cannon S.B."/>
            <person name="Udvardi M.K."/>
            <person name="Benedito V.A."/>
            <person name="Mayer K.F."/>
            <person name="Gouzy J."/>
            <person name="Schoof H."/>
            <person name="Van de Peer Y."/>
            <person name="Proost S."/>
            <person name="Cook D.R."/>
            <person name="Meyers B.C."/>
            <person name="Spannagl M."/>
            <person name="Cheung F."/>
            <person name="De Mita S."/>
            <person name="Krishnakumar V."/>
            <person name="Gundlach H."/>
            <person name="Zhou S."/>
            <person name="Mudge J."/>
            <person name="Bharti A.K."/>
            <person name="Murray J.D."/>
            <person name="Naoumkina M.A."/>
            <person name="Rosen B."/>
            <person name="Silverstein K.A."/>
            <person name="Tang H."/>
            <person name="Rombauts S."/>
            <person name="Zhao P.X."/>
            <person name="Zhou P."/>
            <person name="Barbe V."/>
            <person name="Bardou P."/>
            <person name="Bechner M."/>
            <person name="Bellec A."/>
            <person name="Berger A."/>
            <person name="Berges H."/>
            <person name="Bidwell S."/>
            <person name="Bisseling T."/>
            <person name="Choisne N."/>
            <person name="Couloux A."/>
            <person name="Denny R."/>
            <person name="Deshpande S."/>
            <person name="Dai X."/>
            <person name="Doyle J.J."/>
            <person name="Dudez A.M."/>
            <person name="Farmer A.D."/>
            <person name="Fouteau S."/>
            <person name="Franken C."/>
            <person name="Gibelin C."/>
            <person name="Gish J."/>
            <person name="Goldstein S."/>
            <person name="Gonzalez A.J."/>
            <person name="Green P.J."/>
            <person name="Hallab A."/>
            <person name="Hartog M."/>
            <person name="Hua A."/>
            <person name="Humphray S.J."/>
            <person name="Jeong D.H."/>
            <person name="Jing Y."/>
            <person name="Jocker A."/>
            <person name="Kenton S.M."/>
            <person name="Kim D.J."/>
            <person name="Klee K."/>
            <person name="Lai H."/>
            <person name="Lang C."/>
            <person name="Lin S."/>
            <person name="Macmil S.L."/>
            <person name="Magdelenat G."/>
            <person name="Matthews L."/>
            <person name="McCorrison J."/>
            <person name="Monaghan E.L."/>
            <person name="Mun J.H."/>
            <person name="Najar F.Z."/>
            <person name="Nicholson C."/>
            <person name="Noirot C."/>
            <person name="O'Bleness M."/>
            <person name="Paule C.R."/>
            <person name="Poulain J."/>
            <person name="Prion F."/>
            <person name="Qin B."/>
            <person name="Qu C."/>
            <person name="Retzel E.F."/>
            <person name="Riddle C."/>
            <person name="Sallet E."/>
            <person name="Samain S."/>
            <person name="Samson N."/>
            <person name="Sanders I."/>
            <person name="Saurat O."/>
            <person name="Scarpelli C."/>
            <person name="Schiex T."/>
            <person name="Segurens B."/>
            <person name="Severin A.J."/>
            <person name="Sherrier D.J."/>
            <person name="Shi R."/>
            <person name="Sims S."/>
            <person name="Singer S.R."/>
            <person name="Sinharoy S."/>
            <person name="Sterck L."/>
            <person name="Viollet A."/>
            <person name="Wang B.B."/>
            <person name="Wang K."/>
            <person name="Wang M."/>
            <person name="Wang X."/>
            <person name="Warfsmann J."/>
            <person name="Weissenbach J."/>
            <person name="White D.D."/>
            <person name="White J.D."/>
            <person name="Wiley G.B."/>
            <person name="Wincker P."/>
            <person name="Xing Y."/>
            <person name="Yang L."/>
            <person name="Yao Z."/>
            <person name="Ying F."/>
            <person name="Zhai J."/>
            <person name="Zhou L."/>
            <person name="Zuber A."/>
            <person name="Denarie J."/>
            <person name="Dixon R.A."/>
            <person name="May G.D."/>
            <person name="Schwartz D.C."/>
            <person name="Rogers J."/>
            <person name="Quetier F."/>
            <person name="Town C.D."/>
            <person name="Roe B.A."/>
        </authorList>
    </citation>
    <scope>NUCLEOTIDE SEQUENCE [LARGE SCALE GENOMIC DNA]</scope>
    <source>
        <strain evidence="5">A17</strain>
        <strain evidence="7 8">cv. Jemalong A17</strain>
    </source>
</reference>
<dbReference type="AlphaFoldDB" id="A2Q6B0"/>
<dbReference type="InterPro" id="IPR004146">
    <property type="entry name" value="DC1"/>
</dbReference>
<keyword evidence="1" id="KW-0677">Repeat</keyword>
<evidence type="ECO:0000313" key="5">
    <source>
        <dbReference type="EMBL" id="AES78147.1"/>
    </source>
</evidence>
<reference evidence="4" key="2">
    <citation type="submission" date="2007-03" db="EMBL/GenBank/DDBJ databases">
        <authorList>
            <consortium name="The International Medicago Genome Annotation Group"/>
        </authorList>
    </citation>
    <scope>NUCLEOTIDE SEQUENCE</scope>
</reference>